<dbReference type="Proteomes" id="UP001147760">
    <property type="component" value="Unassembled WGS sequence"/>
</dbReference>
<gene>
    <name evidence="1" type="ORF">N7530_005441</name>
</gene>
<protein>
    <submittedName>
        <fullName evidence="1">Uncharacterized protein</fullName>
    </submittedName>
</protein>
<dbReference type="AlphaFoldDB" id="A0A9X0BRP5"/>
<dbReference type="OrthoDB" id="5330139at2759"/>
<name>A0A9X0BRP5_9EURO</name>
<evidence type="ECO:0000313" key="2">
    <source>
        <dbReference type="Proteomes" id="UP001147760"/>
    </source>
</evidence>
<reference evidence="1" key="2">
    <citation type="journal article" date="2023" name="IMA Fungus">
        <title>Comparative genomic study of the Penicillium genus elucidates a diverse pangenome and 15 lateral gene transfer events.</title>
        <authorList>
            <person name="Petersen C."/>
            <person name="Sorensen T."/>
            <person name="Nielsen M.R."/>
            <person name="Sondergaard T.E."/>
            <person name="Sorensen J.L."/>
            <person name="Fitzpatrick D.A."/>
            <person name="Frisvad J.C."/>
            <person name="Nielsen K.L."/>
        </authorList>
    </citation>
    <scope>NUCLEOTIDE SEQUENCE</scope>
    <source>
        <strain evidence="1">IBT 17660</strain>
    </source>
</reference>
<organism evidence="1 2">
    <name type="scientific">Penicillium desertorum</name>
    <dbReference type="NCBI Taxonomy" id="1303715"/>
    <lineage>
        <taxon>Eukaryota</taxon>
        <taxon>Fungi</taxon>
        <taxon>Dikarya</taxon>
        <taxon>Ascomycota</taxon>
        <taxon>Pezizomycotina</taxon>
        <taxon>Eurotiomycetes</taxon>
        <taxon>Eurotiomycetidae</taxon>
        <taxon>Eurotiales</taxon>
        <taxon>Aspergillaceae</taxon>
        <taxon>Penicillium</taxon>
    </lineage>
</organism>
<keyword evidence="2" id="KW-1185">Reference proteome</keyword>
<dbReference type="EMBL" id="JAPWDO010000003">
    <property type="protein sequence ID" value="KAJ5479932.1"/>
    <property type="molecule type" value="Genomic_DNA"/>
</dbReference>
<comment type="caution">
    <text evidence="1">The sequence shown here is derived from an EMBL/GenBank/DDBJ whole genome shotgun (WGS) entry which is preliminary data.</text>
</comment>
<accession>A0A9X0BRP5</accession>
<proteinExistence type="predicted"/>
<evidence type="ECO:0000313" key="1">
    <source>
        <dbReference type="EMBL" id="KAJ5479932.1"/>
    </source>
</evidence>
<sequence>MFRSAFRPLPLFPYPRSARSARLFHEVTTDFIAHDARGNLITRKVPVIIGEPGETYVLIETEVGSAFRAASPFISASAASAKDRCKLTFFHDSQHFGFGMLSVCESLKSYSAKANSLFSLLGSTSYPRLYIPNQLPRQTELDTSPATLFMGGKMHELVLDGTPDAIFAEHASATGRNLATVLDQLKDM</sequence>
<reference evidence="1" key="1">
    <citation type="submission" date="2022-12" db="EMBL/GenBank/DDBJ databases">
        <authorList>
            <person name="Petersen C."/>
        </authorList>
    </citation>
    <scope>NUCLEOTIDE SEQUENCE</scope>
    <source>
        <strain evidence="1">IBT 17660</strain>
    </source>
</reference>